<dbReference type="Proteomes" id="UP000502756">
    <property type="component" value="Chromosome"/>
</dbReference>
<organism evidence="1 2">
    <name type="scientific">Spirosoma taeanense</name>
    <dbReference type="NCBI Taxonomy" id="2735870"/>
    <lineage>
        <taxon>Bacteria</taxon>
        <taxon>Pseudomonadati</taxon>
        <taxon>Bacteroidota</taxon>
        <taxon>Cytophagia</taxon>
        <taxon>Cytophagales</taxon>
        <taxon>Cytophagaceae</taxon>
        <taxon>Spirosoma</taxon>
    </lineage>
</organism>
<protein>
    <recommendedName>
        <fullName evidence="3">HMA domain-containing protein</fullName>
    </recommendedName>
</protein>
<accession>A0A6M5Y5G6</accession>
<evidence type="ECO:0000313" key="2">
    <source>
        <dbReference type="Proteomes" id="UP000502756"/>
    </source>
</evidence>
<sequence>MVEVFKTDVRSPTQAKRLIDQIHSTYTSYQANFDLDDCDRVLRVECPSGVVESTSLITLLRAAGFGAEILPDDVPASEPIVPAGSLFTC</sequence>
<dbReference type="RefSeq" id="WP_171738284.1">
    <property type="nucleotide sequence ID" value="NZ_CP053435.1"/>
</dbReference>
<evidence type="ECO:0008006" key="3">
    <source>
        <dbReference type="Google" id="ProtNLM"/>
    </source>
</evidence>
<dbReference type="AlphaFoldDB" id="A0A6M5Y5G6"/>
<keyword evidence="2" id="KW-1185">Reference proteome</keyword>
<dbReference type="KEGG" id="stae:HNV11_03215"/>
<dbReference type="EMBL" id="CP053435">
    <property type="protein sequence ID" value="QJW88451.1"/>
    <property type="molecule type" value="Genomic_DNA"/>
</dbReference>
<evidence type="ECO:0000313" key="1">
    <source>
        <dbReference type="EMBL" id="QJW88451.1"/>
    </source>
</evidence>
<name>A0A6M5Y5G6_9BACT</name>
<reference evidence="1 2" key="1">
    <citation type="submission" date="2020-05" db="EMBL/GenBank/DDBJ databases">
        <title>Genome sequencing of Spirosoma sp. TS118.</title>
        <authorList>
            <person name="Lee J.-H."/>
            <person name="Jeong S."/>
            <person name="Zhao L."/>
            <person name="Jung J.-H."/>
            <person name="Kim M.-K."/>
            <person name="Lim S."/>
        </authorList>
    </citation>
    <scope>NUCLEOTIDE SEQUENCE [LARGE SCALE GENOMIC DNA]</scope>
    <source>
        <strain evidence="1 2">TS118</strain>
    </source>
</reference>
<proteinExistence type="predicted"/>
<gene>
    <name evidence="1" type="ORF">HNV11_03215</name>
</gene>